<sequence length="343" mass="38755">MTGSAGSDPRVLYSGFHYLHHNAGSGYDAVVADPGHYVSGARLPYAGRLESTRARHLNFLLLDLLTILRGLRHDTVHYFYPEATAYLSPWILRLFGKRIVYTVHLADDQWLGPTRSVHHRIKQFSLRAAHAIVVLSSQQRGVFAEAFPHKQVSFVPHGFTFSDAEPPLERFEARTRGQRRLVLVGSNYRDFDMLEDILAQRGTRNVRIELIGMDDAARERFAQQPGVVCHPRLTAENYGRVLRESFALLLPLTFATANNALLEAYNAYLPAFLTRIDGVTDYVVDGDRSLFSSPEEFWSKYDGLAAASPSQLRDYCIEVHDAARDRFSWPRVRDELAEVYGGG</sequence>
<dbReference type="Gene3D" id="3.40.50.2000">
    <property type="entry name" value="Glycogen Phosphorylase B"/>
    <property type="match status" value="2"/>
</dbReference>
<dbReference type="InterPro" id="IPR028098">
    <property type="entry name" value="Glyco_trans_4-like_N"/>
</dbReference>
<accession>A0A7I7U2J9</accession>
<keyword evidence="1" id="KW-0328">Glycosyltransferase</keyword>
<evidence type="ECO:0000259" key="3">
    <source>
        <dbReference type="Pfam" id="PF13439"/>
    </source>
</evidence>
<keyword evidence="2" id="KW-0808">Transferase</keyword>
<organism evidence="4 5">
    <name type="scientific">Mycolicibacterium parafortuitum</name>
    <name type="common">Mycobacterium parafortuitum</name>
    <dbReference type="NCBI Taxonomy" id="39692"/>
    <lineage>
        <taxon>Bacteria</taxon>
        <taxon>Bacillati</taxon>
        <taxon>Actinomycetota</taxon>
        <taxon>Actinomycetes</taxon>
        <taxon>Mycobacteriales</taxon>
        <taxon>Mycobacteriaceae</taxon>
        <taxon>Mycolicibacterium</taxon>
    </lineage>
</organism>
<evidence type="ECO:0000256" key="2">
    <source>
        <dbReference type="ARBA" id="ARBA00022679"/>
    </source>
</evidence>
<gene>
    <name evidence="4" type="ORF">MPRF_20740</name>
</gene>
<dbReference type="EMBL" id="AP022598">
    <property type="protein sequence ID" value="BBY75175.1"/>
    <property type="molecule type" value="Genomic_DNA"/>
</dbReference>
<evidence type="ECO:0000256" key="1">
    <source>
        <dbReference type="ARBA" id="ARBA00022676"/>
    </source>
</evidence>
<dbReference type="Pfam" id="PF13439">
    <property type="entry name" value="Glyco_transf_4"/>
    <property type="match status" value="1"/>
</dbReference>
<dbReference type="Proteomes" id="UP000466554">
    <property type="component" value="Chromosome"/>
</dbReference>
<dbReference type="SUPFAM" id="SSF53756">
    <property type="entry name" value="UDP-Glycosyltransferase/glycogen phosphorylase"/>
    <property type="match status" value="1"/>
</dbReference>
<dbReference type="RefSeq" id="WP_163766232.1">
    <property type="nucleotide sequence ID" value="NZ_AP022598.1"/>
</dbReference>
<reference evidence="4 5" key="1">
    <citation type="journal article" date="2019" name="Emerg. Microbes Infect.">
        <title>Comprehensive subspecies identification of 175 nontuberculous mycobacteria species based on 7547 genomic profiles.</title>
        <authorList>
            <person name="Matsumoto Y."/>
            <person name="Kinjo T."/>
            <person name="Motooka D."/>
            <person name="Nabeya D."/>
            <person name="Jung N."/>
            <person name="Uechi K."/>
            <person name="Horii T."/>
            <person name="Iida T."/>
            <person name="Fujita J."/>
            <person name="Nakamura S."/>
        </authorList>
    </citation>
    <scope>NUCLEOTIDE SEQUENCE [LARGE SCALE GENOMIC DNA]</scope>
    <source>
        <strain evidence="4 5">JCM 6367</strain>
    </source>
</reference>
<feature type="domain" description="Glycosyltransferase subfamily 4-like N-terminal" evidence="3">
    <location>
        <begin position="38"/>
        <end position="158"/>
    </location>
</feature>
<dbReference type="AlphaFoldDB" id="A0A7I7U2J9"/>
<evidence type="ECO:0000313" key="4">
    <source>
        <dbReference type="EMBL" id="BBY75175.1"/>
    </source>
</evidence>
<protein>
    <recommendedName>
        <fullName evidence="3">Glycosyltransferase subfamily 4-like N-terminal domain-containing protein</fullName>
    </recommendedName>
</protein>
<dbReference type="GO" id="GO:0016757">
    <property type="term" value="F:glycosyltransferase activity"/>
    <property type="evidence" value="ECO:0007669"/>
    <property type="project" value="UniProtKB-KW"/>
</dbReference>
<name>A0A7I7U2J9_MYCPF</name>
<evidence type="ECO:0000313" key="5">
    <source>
        <dbReference type="Proteomes" id="UP000466554"/>
    </source>
</evidence>
<proteinExistence type="predicted"/>
<dbReference type="CDD" id="cd03801">
    <property type="entry name" value="GT4_PimA-like"/>
    <property type="match status" value="1"/>
</dbReference>